<protein>
    <submittedName>
        <fullName evidence="2">Metallophosphoesterase</fullName>
    </submittedName>
</protein>
<organism evidence="2 3">
    <name type="scientific">Kordiimonas lipolytica</name>
    <dbReference type="NCBI Taxonomy" id="1662421"/>
    <lineage>
        <taxon>Bacteria</taxon>
        <taxon>Pseudomonadati</taxon>
        <taxon>Pseudomonadota</taxon>
        <taxon>Alphaproteobacteria</taxon>
        <taxon>Kordiimonadales</taxon>
        <taxon>Kordiimonadaceae</taxon>
        <taxon>Kordiimonas</taxon>
    </lineage>
</organism>
<dbReference type="InterPro" id="IPR029052">
    <property type="entry name" value="Metallo-depent_PP-like"/>
</dbReference>
<keyword evidence="3" id="KW-1185">Reference proteome</keyword>
<dbReference type="InterPro" id="IPR050126">
    <property type="entry name" value="Ap4A_hydrolase"/>
</dbReference>
<name>A0ABV8UBA4_9PROT</name>
<dbReference type="Proteomes" id="UP001595776">
    <property type="component" value="Unassembled WGS sequence"/>
</dbReference>
<dbReference type="SUPFAM" id="SSF56300">
    <property type="entry name" value="Metallo-dependent phosphatases"/>
    <property type="match status" value="1"/>
</dbReference>
<dbReference type="RefSeq" id="WP_068151962.1">
    <property type="nucleotide sequence ID" value="NZ_JBHSCR010000005.1"/>
</dbReference>
<feature type="domain" description="Calcineurin-like phosphoesterase" evidence="1">
    <location>
        <begin position="24"/>
        <end position="195"/>
    </location>
</feature>
<proteinExistence type="predicted"/>
<gene>
    <name evidence="2" type="ORF">ACFO5Q_08925</name>
</gene>
<evidence type="ECO:0000259" key="1">
    <source>
        <dbReference type="Pfam" id="PF00149"/>
    </source>
</evidence>
<evidence type="ECO:0000313" key="3">
    <source>
        <dbReference type="Proteomes" id="UP001595776"/>
    </source>
</evidence>
<dbReference type="Gene3D" id="3.60.21.10">
    <property type="match status" value="1"/>
</dbReference>
<dbReference type="EMBL" id="JBHSCR010000005">
    <property type="protein sequence ID" value="MFC4347965.1"/>
    <property type="molecule type" value="Genomic_DNA"/>
</dbReference>
<accession>A0ABV8UBA4</accession>
<sequence>MGKLPCHIHSSHKVIDLTETGRAFVVGDLHGSYDELRHELDRVDFNIQQDKLLILGDIVDRGKQCYECVGLLAEPWCYAVLGNHDEMMANSVAPRSEKAFWRANGGGWFDLLSQTKQEEVQAICDRYVERLPISMTLILADGATIGLIHADAPADWHDAMTGKQPRMEALWGRNRIRNQNCRRVANVDLVLAGHTSNRNIVKLGNVRFLDTGSGFKNGYLTVIEVGNSLEELNQNIERQIAQNEARERPDIIFELVGDYPMG</sequence>
<dbReference type="PANTHER" id="PTHR42850">
    <property type="entry name" value="METALLOPHOSPHOESTERASE"/>
    <property type="match status" value="1"/>
</dbReference>
<evidence type="ECO:0000313" key="2">
    <source>
        <dbReference type="EMBL" id="MFC4347965.1"/>
    </source>
</evidence>
<dbReference type="Pfam" id="PF00149">
    <property type="entry name" value="Metallophos"/>
    <property type="match status" value="1"/>
</dbReference>
<comment type="caution">
    <text evidence="2">The sequence shown here is derived from an EMBL/GenBank/DDBJ whole genome shotgun (WGS) entry which is preliminary data.</text>
</comment>
<dbReference type="InterPro" id="IPR004843">
    <property type="entry name" value="Calcineurin-like_PHP"/>
</dbReference>
<dbReference type="PANTHER" id="PTHR42850:SF4">
    <property type="entry name" value="ZINC-DEPENDENT ENDOPOLYPHOSPHATASE"/>
    <property type="match status" value="1"/>
</dbReference>
<reference evidence="3" key="1">
    <citation type="journal article" date="2019" name="Int. J. Syst. Evol. Microbiol.">
        <title>The Global Catalogue of Microorganisms (GCM) 10K type strain sequencing project: providing services to taxonomists for standard genome sequencing and annotation.</title>
        <authorList>
            <consortium name="The Broad Institute Genomics Platform"/>
            <consortium name="The Broad Institute Genome Sequencing Center for Infectious Disease"/>
            <person name="Wu L."/>
            <person name="Ma J."/>
        </authorList>
    </citation>
    <scope>NUCLEOTIDE SEQUENCE [LARGE SCALE GENOMIC DNA]</scope>
    <source>
        <strain evidence="3">CGMCC 1.15304</strain>
    </source>
</reference>